<sequence>MMPSILRSERTSKLGRLGETLAEECLKAAGYKEVRNLNLGTNFPFADLIAELSGKRYIISVKSRNEFRADGNLNECYNAVKLNEAEKRALQAQGKSQDEITAIIWEAVDGLAQRWNACPAWIAVPMRPEESSYSAYFGEVSLIRHRRSIPVLPSDRVRYTELAPLGTYDARITADLWNRD</sequence>
<proteinExistence type="predicted"/>
<comment type="caution">
    <text evidence="1">The sequence shown here is derived from an EMBL/GenBank/DDBJ whole genome shotgun (WGS) entry which is preliminary data.</text>
</comment>
<dbReference type="EMBL" id="JAGGJR010000006">
    <property type="protein sequence ID" value="MBP1874034.1"/>
    <property type="molecule type" value="Genomic_DNA"/>
</dbReference>
<gene>
    <name evidence="1" type="ORF">J2Z19_003758</name>
</gene>
<organism evidence="1 2">
    <name type="scientific">Ensifer adhaerens</name>
    <name type="common">Sinorhizobium morelense</name>
    <dbReference type="NCBI Taxonomy" id="106592"/>
    <lineage>
        <taxon>Bacteria</taxon>
        <taxon>Pseudomonadati</taxon>
        <taxon>Pseudomonadota</taxon>
        <taxon>Alphaproteobacteria</taxon>
        <taxon>Hyphomicrobiales</taxon>
        <taxon>Rhizobiaceae</taxon>
        <taxon>Sinorhizobium/Ensifer group</taxon>
        <taxon>Ensifer</taxon>
    </lineage>
</organism>
<evidence type="ECO:0000313" key="1">
    <source>
        <dbReference type="EMBL" id="MBP1874034.1"/>
    </source>
</evidence>
<accession>A0ACC5T065</accession>
<keyword evidence="2" id="KW-1185">Reference proteome</keyword>
<dbReference type="Proteomes" id="UP000823773">
    <property type="component" value="Unassembled WGS sequence"/>
</dbReference>
<reference evidence="1" key="1">
    <citation type="submission" date="2021-03" db="EMBL/GenBank/DDBJ databases">
        <title>Genomic Encyclopedia of Type Strains, Phase IV (KMG-IV): sequencing the most valuable type-strain genomes for metagenomic binning, comparative biology and taxonomic classification.</title>
        <authorList>
            <person name="Goeker M."/>
        </authorList>
    </citation>
    <scope>NUCLEOTIDE SEQUENCE</scope>
    <source>
        <strain evidence="1">DSM 18131</strain>
    </source>
</reference>
<protein>
    <submittedName>
        <fullName evidence="1">Holliday junction resolvase-like predicted endonuclease</fullName>
    </submittedName>
</protein>
<evidence type="ECO:0000313" key="2">
    <source>
        <dbReference type="Proteomes" id="UP000823773"/>
    </source>
</evidence>
<name>A0ACC5T065_ENSAD</name>